<comment type="caution">
    <text evidence="1">The sequence shown here is derived from an EMBL/GenBank/DDBJ whole genome shotgun (WGS) entry which is preliminary data.</text>
</comment>
<dbReference type="RefSeq" id="WP_124178853.1">
    <property type="nucleotide sequence ID" value="NZ_REFY01000004.1"/>
</dbReference>
<dbReference type="AlphaFoldDB" id="A0A3N6M232"/>
<gene>
    <name evidence="1" type="ORF">EA462_12400</name>
</gene>
<keyword evidence="2" id="KW-1185">Reference proteome</keyword>
<dbReference type="Proteomes" id="UP000273828">
    <property type="component" value="Unassembled WGS sequence"/>
</dbReference>
<name>A0A3N6M232_9EURY</name>
<sequence length="128" mass="14334">MSPDHPPIPREALPPGWGLAEHRDDRFSYRCSRLPIELVADATIPRPPPGLGLCRCWELRYSYSLGEQPISEAIGRVSTRHAATEGLLECMNRVHETVEDAEDVLYVRTVLERVSLSSLVPERVSESA</sequence>
<organism evidence="1 2">
    <name type="scientific">Natrarchaeobius halalkaliphilus</name>
    <dbReference type="NCBI Taxonomy" id="1679091"/>
    <lineage>
        <taxon>Archaea</taxon>
        <taxon>Methanobacteriati</taxon>
        <taxon>Methanobacteriota</taxon>
        <taxon>Stenosarchaea group</taxon>
        <taxon>Halobacteria</taxon>
        <taxon>Halobacteriales</taxon>
        <taxon>Natrialbaceae</taxon>
        <taxon>Natrarchaeobius</taxon>
    </lineage>
</organism>
<accession>A0A3N6M232</accession>
<proteinExistence type="predicted"/>
<dbReference type="EMBL" id="REFY01000004">
    <property type="protein sequence ID" value="RQG89161.1"/>
    <property type="molecule type" value="Genomic_DNA"/>
</dbReference>
<reference evidence="1 2" key="1">
    <citation type="submission" date="2018-10" db="EMBL/GenBank/DDBJ databases">
        <title>Natrarchaeobius chitinivorans gen. nov., sp. nov., and Natrarchaeobius haloalkaliphilus sp. nov., alkaliphilic, chitin-utilizing haloarchaea from hypersaline alkaline lakes.</title>
        <authorList>
            <person name="Sorokin D.Y."/>
            <person name="Elcheninov A.G."/>
            <person name="Kostrikina N.A."/>
            <person name="Bale N.J."/>
            <person name="Sinninghe Damste J.S."/>
            <person name="Khijniak T.V."/>
            <person name="Kublanov I.V."/>
            <person name="Toshchakov S.V."/>
        </authorList>
    </citation>
    <scope>NUCLEOTIDE SEQUENCE [LARGE SCALE GENOMIC DNA]</scope>
    <source>
        <strain evidence="1 2">AArcht-Sl</strain>
    </source>
</reference>
<dbReference type="OrthoDB" id="270718at2157"/>
<evidence type="ECO:0000313" key="1">
    <source>
        <dbReference type="EMBL" id="RQG89161.1"/>
    </source>
</evidence>
<protein>
    <submittedName>
        <fullName evidence="1">Uncharacterized protein</fullName>
    </submittedName>
</protein>
<evidence type="ECO:0000313" key="2">
    <source>
        <dbReference type="Proteomes" id="UP000273828"/>
    </source>
</evidence>